<dbReference type="AlphaFoldDB" id="A0AA36XN76"/>
<proteinExistence type="predicted"/>
<gene>
    <name evidence="1" type="ORF">HMPREF9418_0230</name>
</gene>
<evidence type="ECO:0000313" key="2">
    <source>
        <dbReference type="Proteomes" id="UP000004982"/>
    </source>
</evidence>
<accession>A0AA36XN76</accession>
<comment type="caution">
    <text evidence="1">The sequence shown here is derived from an EMBL/GenBank/DDBJ whole genome shotgun (WGS) entry which is preliminary data.</text>
</comment>
<dbReference type="Proteomes" id="UP000004982">
    <property type="component" value="Unassembled WGS sequence"/>
</dbReference>
<name>A0AA36XN76_9NEIS</name>
<dbReference type="EMBL" id="AFQE01000015">
    <property type="protein sequence ID" value="EGQ78346.1"/>
    <property type="molecule type" value="Genomic_DNA"/>
</dbReference>
<evidence type="ECO:0000313" key="1">
    <source>
        <dbReference type="EMBL" id="EGQ78346.1"/>
    </source>
</evidence>
<organism evidence="1 2">
    <name type="scientific">Neisseria macacae ATCC 33926</name>
    <dbReference type="NCBI Taxonomy" id="997348"/>
    <lineage>
        <taxon>Bacteria</taxon>
        <taxon>Pseudomonadati</taxon>
        <taxon>Pseudomonadota</taxon>
        <taxon>Betaproteobacteria</taxon>
        <taxon>Neisseriales</taxon>
        <taxon>Neisseriaceae</taxon>
        <taxon>Neisseria</taxon>
    </lineage>
</organism>
<sequence>MGFQTAFQAALPRAWAFQAARVGRILESDVSPQGEMGFRLP</sequence>
<protein>
    <submittedName>
        <fullName evidence="1">Uncharacterized protein</fullName>
    </submittedName>
</protein>
<reference evidence="1 2" key="1">
    <citation type="submission" date="2011-05" db="EMBL/GenBank/DDBJ databases">
        <authorList>
            <person name="Muzny D."/>
            <person name="Qin X."/>
            <person name="Deng J."/>
            <person name="Jiang H."/>
            <person name="Liu Y."/>
            <person name="Qu J."/>
            <person name="Song X.-Z."/>
            <person name="Zhang L."/>
            <person name="Thornton R."/>
            <person name="Coyle M."/>
            <person name="Francisco L."/>
            <person name="Jackson L."/>
            <person name="Javaid M."/>
            <person name="Korchina V."/>
            <person name="Kovar C."/>
            <person name="Mata R."/>
            <person name="Mathew T."/>
            <person name="Ngo R."/>
            <person name="Nguyen L."/>
            <person name="Nguyen N."/>
            <person name="Okwuonu G."/>
            <person name="Ongeri F."/>
            <person name="Pham C."/>
            <person name="Simmons D."/>
            <person name="Wilczek-Boney K."/>
            <person name="Hale W."/>
            <person name="Jakkamsetti A."/>
            <person name="Pham P."/>
            <person name="Ruth R."/>
            <person name="San Lucas F."/>
            <person name="Warren J."/>
            <person name="Zhang J."/>
            <person name="Zhao Z."/>
            <person name="Zhou C."/>
            <person name="Zhu D."/>
            <person name="Lee S."/>
            <person name="Bess C."/>
            <person name="Blankenburg K."/>
            <person name="Forbes L."/>
            <person name="Fu Q."/>
            <person name="Gubbala S."/>
            <person name="Hirani K."/>
            <person name="Jayaseelan J.C."/>
            <person name="Lara F."/>
            <person name="Munidasa M."/>
            <person name="Palculict T."/>
            <person name="Patil S."/>
            <person name="Pu L.-L."/>
            <person name="Saada N."/>
            <person name="Tang L."/>
            <person name="Weissenberger G."/>
            <person name="Zhu Y."/>
            <person name="Hemphill L."/>
            <person name="Shang Y."/>
            <person name="Youmans B."/>
            <person name="Ayvaz T."/>
            <person name="Ross M."/>
            <person name="Santibanez J."/>
            <person name="Aqrawi P."/>
            <person name="Gross S."/>
            <person name="Joshi V."/>
            <person name="Fowler G."/>
            <person name="Nazareth L."/>
            <person name="Reid J."/>
            <person name="Worley K."/>
            <person name="Petrosino J."/>
            <person name="Highlander S."/>
            <person name="Gibbs R."/>
        </authorList>
    </citation>
    <scope>NUCLEOTIDE SEQUENCE [LARGE SCALE GENOMIC DNA]</scope>
    <source>
        <strain evidence="1 2">ATCC 33926</strain>
    </source>
</reference>